<dbReference type="PANTHER" id="PTHR21716:SF53">
    <property type="entry name" value="PERMEASE PERM-RELATED"/>
    <property type="match status" value="1"/>
</dbReference>
<protein>
    <submittedName>
        <fullName evidence="9">AI-2E family transporter</fullName>
    </submittedName>
</protein>
<dbReference type="GO" id="GO:0005886">
    <property type="term" value="C:plasma membrane"/>
    <property type="evidence" value="ECO:0007669"/>
    <property type="project" value="UniProtKB-SubCell"/>
</dbReference>
<name>A0A926DVD4_9FIRM</name>
<evidence type="ECO:0000256" key="7">
    <source>
        <dbReference type="ARBA" id="ARBA00023136"/>
    </source>
</evidence>
<feature type="transmembrane region" description="Helical" evidence="8">
    <location>
        <begin position="12"/>
        <end position="32"/>
    </location>
</feature>
<evidence type="ECO:0000256" key="2">
    <source>
        <dbReference type="ARBA" id="ARBA00009773"/>
    </source>
</evidence>
<evidence type="ECO:0000256" key="6">
    <source>
        <dbReference type="ARBA" id="ARBA00022989"/>
    </source>
</evidence>
<dbReference type="RefSeq" id="WP_177714912.1">
    <property type="nucleotide sequence ID" value="NZ_JACRSQ010000026.1"/>
</dbReference>
<comment type="similarity">
    <text evidence="2">Belongs to the autoinducer-2 exporter (AI-2E) (TC 2.A.86) family.</text>
</comment>
<keyword evidence="3" id="KW-0813">Transport</keyword>
<dbReference type="InterPro" id="IPR002549">
    <property type="entry name" value="AI-2E-like"/>
</dbReference>
<feature type="transmembrane region" description="Helical" evidence="8">
    <location>
        <begin position="228"/>
        <end position="255"/>
    </location>
</feature>
<sequence length="389" mass="42597">MGKKWSRPVRWFLFFAGLILVYQLACHMPLLVDAVCRFFRIIAPFLVGFVLAYLLQIPCIKIEQRFQASSNRFLKKRARTLSVWTVLVGLILLLAAMVSIVAPGVMKGIQGVIDALPEYYGQVKKWVQAVNNSRLLDFQIDLDALLGRVSFEEKIQSIMKSENAAAYAQGLVGASRFIVNAVLAFITAVYILLYRRQLKRMAVMLLDLAMPKKHQELLIRYMGKIHEYFAKFVLCQLLDAGLLGAVMTVIFYLAGVEYAALLGPLVGVGNLIPCFGAIIAGGVAVLVILLTDGVSAAIIAGILLIAAQQIDGNIVQPKLLSGSLKLNPLLVIIAITVGGAYFGLLGMLMAIPVAALLKTIVLDLIQYKHDKKISSIKDGLEITQSHEKG</sequence>
<organism evidence="9 10">
    <name type="scientific">Bianquea renquensis</name>
    <dbReference type="NCBI Taxonomy" id="2763661"/>
    <lineage>
        <taxon>Bacteria</taxon>
        <taxon>Bacillati</taxon>
        <taxon>Bacillota</taxon>
        <taxon>Clostridia</taxon>
        <taxon>Eubacteriales</taxon>
        <taxon>Bianqueaceae</taxon>
        <taxon>Bianquea</taxon>
    </lineage>
</organism>
<keyword evidence="5 8" id="KW-0812">Transmembrane</keyword>
<reference evidence="9" key="1">
    <citation type="submission" date="2020-08" db="EMBL/GenBank/DDBJ databases">
        <title>Genome public.</title>
        <authorList>
            <person name="Liu C."/>
            <person name="Sun Q."/>
        </authorList>
    </citation>
    <scope>NUCLEOTIDE SEQUENCE</scope>
    <source>
        <strain evidence="9">NSJ-32</strain>
    </source>
</reference>
<evidence type="ECO:0000256" key="5">
    <source>
        <dbReference type="ARBA" id="ARBA00022692"/>
    </source>
</evidence>
<dbReference type="Proteomes" id="UP000657006">
    <property type="component" value="Unassembled WGS sequence"/>
</dbReference>
<feature type="transmembrane region" description="Helical" evidence="8">
    <location>
        <begin position="177"/>
        <end position="194"/>
    </location>
</feature>
<dbReference type="GO" id="GO:0055085">
    <property type="term" value="P:transmembrane transport"/>
    <property type="evidence" value="ECO:0007669"/>
    <property type="project" value="TreeGrafter"/>
</dbReference>
<feature type="transmembrane region" description="Helical" evidence="8">
    <location>
        <begin position="326"/>
        <end position="344"/>
    </location>
</feature>
<feature type="transmembrane region" description="Helical" evidence="8">
    <location>
        <begin position="38"/>
        <end position="60"/>
    </location>
</feature>
<evidence type="ECO:0000256" key="3">
    <source>
        <dbReference type="ARBA" id="ARBA00022448"/>
    </source>
</evidence>
<dbReference type="Pfam" id="PF01594">
    <property type="entry name" value="AI-2E_transport"/>
    <property type="match status" value="1"/>
</dbReference>
<dbReference type="EMBL" id="JACRSQ010000026">
    <property type="protein sequence ID" value="MBC8544603.1"/>
    <property type="molecule type" value="Genomic_DNA"/>
</dbReference>
<keyword evidence="4" id="KW-1003">Cell membrane</keyword>
<evidence type="ECO:0000256" key="8">
    <source>
        <dbReference type="SAM" id="Phobius"/>
    </source>
</evidence>
<feature type="transmembrane region" description="Helical" evidence="8">
    <location>
        <begin position="81"/>
        <end position="102"/>
    </location>
</feature>
<gene>
    <name evidence="9" type="ORF">H8730_13730</name>
</gene>
<keyword evidence="6 8" id="KW-1133">Transmembrane helix</keyword>
<accession>A0A926DVD4</accession>
<evidence type="ECO:0000256" key="1">
    <source>
        <dbReference type="ARBA" id="ARBA00004651"/>
    </source>
</evidence>
<comment type="caution">
    <text evidence="9">The sequence shown here is derived from an EMBL/GenBank/DDBJ whole genome shotgun (WGS) entry which is preliminary data.</text>
</comment>
<evidence type="ECO:0000256" key="4">
    <source>
        <dbReference type="ARBA" id="ARBA00022475"/>
    </source>
</evidence>
<keyword evidence="7 8" id="KW-0472">Membrane</keyword>
<proteinExistence type="inferred from homology"/>
<dbReference type="AlphaFoldDB" id="A0A926DVD4"/>
<comment type="subcellular location">
    <subcellularLocation>
        <location evidence="1">Cell membrane</location>
        <topology evidence="1">Multi-pass membrane protein</topology>
    </subcellularLocation>
</comment>
<feature type="transmembrane region" description="Helical" evidence="8">
    <location>
        <begin position="275"/>
        <end position="305"/>
    </location>
</feature>
<dbReference type="PANTHER" id="PTHR21716">
    <property type="entry name" value="TRANSMEMBRANE PROTEIN"/>
    <property type="match status" value="1"/>
</dbReference>
<keyword evidence="10" id="KW-1185">Reference proteome</keyword>
<evidence type="ECO:0000313" key="9">
    <source>
        <dbReference type="EMBL" id="MBC8544603.1"/>
    </source>
</evidence>
<evidence type="ECO:0000313" key="10">
    <source>
        <dbReference type="Proteomes" id="UP000657006"/>
    </source>
</evidence>